<evidence type="ECO:0000313" key="2">
    <source>
        <dbReference type="EMBL" id="GIH93803.1"/>
    </source>
</evidence>
<dbReference type="AlphaFoldDB" id="A0A8J3SGE2"/>
<keyword evidence="3" id="KW-1185">Reference proteome</keyword>
<name>A0A8J3SGE2_9ACTN</name>
<protein>
    <recommendedName>
        <fullName evidence="4">WD40 repeat domain-containing protein</fullName>
    </recommendedName>
</protein>
<dbReference type="InterPro" id="IPR011659">
    <property type="entry name" value="WD40"/>
</dbReference>
<reference evidence="2 3" key="1">
    <citation type="submission" date="2021-01" db="EMBL/GenBank/DDBJ databases">
        <title>Whole genome shotgun sequence of Planobispora siamensis NBRC 107568.</title>
        <authorList>
            <person name="Komaki H."/>
            <person name="Tamura T."/>
        </authorList>
    </citation>
    <scope>NUCLEOTIDE SEQUENCE [LARGE SCALE GENOMIC DNA]</scope>
    <source>
        <strain evidence="2 3">NBRC 107568</strain>
    </source>
</reference>
<accession>A0A8J3SGE2</accession>
<evidence type="ECO:0000256" key="1">
    <source>
        <dbReference type="SAM" id="Phobius"/>
    </source>
</evidence>
<organism evidence="2 3">
    <name type="scientific">Planobispora siamensis</name>
    <dbReference type="NCBI Taxonomy" id="936338"/>
    <lineage>
        <taxon>Bacteria</taxon>
        <taxon>Bacillati</taxon>
        <taxon>Actinomycetota</taxon>
        <taxon>Actinomycetes</taxon>
        <taxon>Streptosporangiales</taxon>
        <taxon>Streptosporangiaceae</taxon>
        <taxon>Planobispora</taxon>
    </lineage>
</organism>
<dbReference type="InterPro" id="IPR015943">
    <property type="entry name" value="WD40/YVTN_repeat-like_dom_sf"/>
</dbReference>
<dbReference type="SUPFAM" id="SSF82171">
    <property type="entry name" value="DPP6 N-terminal domain-like"/>
    <property type="match status" value="1"/>
</dbReference>
<proteinExistence type="predicted"/>
<dbReference type="Gene3D" id="2.130.10.10">
    <property type="entry name" value="YVTN repeat-like/Quinoprotein amine dehydrogenase"/>
    <property type="match status" value="1"/>
</dbReference>
<feature type="transmembrane region" description="Helical" evidence="1">
    <location>
        <begin position="39"/>
        <end position="59"/>
    </location>
</feature>
<dbReference type="Proteomes" id="UP000619788">
    <property type="component" value="Unassembled WGS sequence"/>
</dbReference>
<keyword evidence="1" id="KW-0472">Membrane</keyword>
<keyword evidence="1" id="KW-1133">Transmembrane helix</keyword>
<keyword evidence="1" id="KW-0812">Transmembrane</keyword>
<evidence type="ECO:0008006" key="4">
    <source>
        <dbReference type="Google" id="ProtNLM"/>
    </source>
</evidence>
<dbReference type="Pfam" id="PF07676">
    <property type="entry name" value="PD40"/>
    <property type="match status" value="1"/>
</dbReference>
<comment type="caution">
    <text evidence="2">The sequence shown here is derived from an EMBL/GenBank/DDBJ whole genome shotgun (WGS) entry which is preliminary data.</text>
</comment>
<sequence>MTIDEIVRQTLREWSGDARVPADLADRALGRRRRAVKRAFAVVAGATAGVVAVFVVPGMRERVAQPIETLEHDRTVTVQTDPGSGREVLADPDGGPPEKLVAAYDRAVYAYHIRKEKQVAEGAKVVQWTWFVYDTEAGTYKKAPWAMLDVAPGGETVAVLEELPARRVGVVATRGGPVRWIDLERPAAWVSWSPDGRRLLVTNYDWNPLLFVTIPPEGGTTTAQSIRTGFTVVDVEGGRAAFHEVGWTGRSLDRGKSFRWSADGTMVWEWRLDYSDGKVFYDLEGNVLPIPEKERNGSFQEAGLSPSGRWLADDPAALAVTDTETGRTVPLPRAVAGHRIMQLLAWADDDHLIAWACELKGSDCAGGGFRNRLVVISRDGMSLTPLTGFRADSRKPGSWEPLVGHRRPS</sequence>
<gene>
    <name evidence="2" type="ORF">Psi01_44330</name>
</gene>
<evidence type="ECO:0000313" key="3">
    <source>
        <dbReference type="Proteomes" id="UP000619788"/>
    </source>
</evidence>
<dbReference type="RefSeq" id="WP_204065964.1">
    <property type="nucleotide sequence ID" value="NZ_BOOJ01000036.1"/>
</dbReference>
<dbReference type="EMBL" id="BOOJ01000036">
    <property type="protein sequence ID" value="GIH93803.1"/>
    <property type="molecule type" value="Genomic_DNA"/>
</dbReference>